<organism evidence="1 2">
    <name type="scientific">Methylobacterium terrae</name>
    <dbReference type="NCBI Taxonomy" id="2202827"/>
    <lineage>
        <taxon>Bacteria</taxon>
        <taxon>Pseudomonadati</taxon>
        <taxon>Pseudomonadota</taxon>
        <taxon>Alphaproteobacteria</taxon>
        <taxon>Hyphomicrobiales</taxon>
        <taxon>Methylobacteriaceae</taxon>
        <taxon>Methylobacterium</taxon>
    </lineage>
</organism>
<dbReference type="PANTHER" id="PTHR30565:SF9">
    <property type="entry name" value="PROTEIN YCIF"/>
    <property type="match status" value="1"/>
</dbReference>
<dbReference type="EMBL" id="CP029553">
    <property type="protein sequence ID" value="AWN47789.1"/>
    <property type="molecule type" value="Genomic_DNA"/>
</dbReference>
<dbReference type="RefSeq" id="WP_109960110.1">
    <property type="nucleotide sequence ID" value="NZ_CP029553.1"/>
</dbReference>
<dbReference type="Pfam" id="PF05974">
    <property type="entry name" value="DUF892"/>
    <property type="match status" value="1"/>
</dbReference>
<dbReference type="Proteomes" id="UP000245444">
    <property type="component" value="Chromosome"/>
</dbReference>
<gene>
    <name evidence="1" type="ORF">DK419_16915</name>
</gene>
<dbReference type="InterPro" id="IPR012347">
    <property type="entry name" value="Ferritin-like"/>
</dbReference>
<keyword evidence="2" id="KW-1185">Reference proteome</keyword>
<dbReference type="CDD" id="cd07909">
    <property type="entry name" value="YciF"/>
    <property type="match status" value="1"/>
</dbReference>
<evidence type="ECO:0000313" key="2">
    <source>
        <dbReference type="Proteomes" id="UP000245444"/>
    </source>
</evidence>
<sequence>MADDKNTGDKNLRALFLHQLKDTYFAENAILKALPKMVQAARSEELRGALSVHVEETREQVKRLDQVFRAVGEKPEGVTCQAIQGIIAEGEEVMREFAGGEALDAGLIAAAQAVEHYEITRYGTLLAWARQLGFAEAEDLIKETLVEEENTDEVLSELAEDAVNPAAA</sequence>
<dbReference type="InterPro" id="IPR009078">
    <property type="entry name" value="Ferritin-like_SF"/>
</dbReference>
<dbReference type="SUPFAM" id="SSF47240">
    <property type="entry name" value="Ferritin-like"/>
    <property type="match status" value="1"/>
</dbReference>
<reference evidence="1 2" key="1">
    <citation type="submission" date="2018-05" db="EMBL/GenBank/DDBJ databases">
        <title>Complete Genome Sequence of Methylobacterium sp. 17Sr1-28.</title>
        <authorList>
            <person name="Srinivasan S."/>
        </authorList>
    </citation>
    <scope>NUCLEOTIDE SEQUENCE [LARGE SCALE GENOMIC DNA]</scope>
    <source>
        <strain evidence="1 2">17Sr1-28</strain>
    </source>
</reference>
<dbReference type="KEGG" id="mtea:DK419_16915"/>
<dbReference type="PANTHER" id="PTHR30565">
    <property type="entry name" value="PROTEIN YCIF"/>
    <property type="match status" value="1"/>
</dbReference>
<protein>
    <submittedName>
        <fullName evidence="1">Uncharacterized protein</fullName>
    </submittedName>
</protein>
<dbReference type="InterPro" id="IPR047114">
    <property type="entry name" value="YciF"/>
</dbReference>
<dbReference type="InterPro" id="IPR010287">
    <property type="entry name" value="DUF892_YciF-like"/>
</dbReference>
<dbReference type="AlphaFoldDB" id="A0A2U8WNR3"/>
<dbReference type="Gene3D" id="1.20.1260.10">
    <property type="match status" value="1"/>
</dbReference>
<accession>A0A2U8WNR3</accession>
<proteinExistence type="predicted"/>
<dbReference type="OrthoDB" id="9795056at2"/>
<evidence type="ECO:0000313" key="1">
    <source>
        <dbReference type="EMBL" id="AWN47789.1"/>
    </source>
</evidence>
<name>A0A2U8WNR3_9HYPH</name>